<keyword evidence="5 7" id="KW-0175">Coiled coil</keyword>
<comment type="function">
    <text evidence="7">Required for chromosome condensation and partitioning.</text>
</comment>
<dbReference type="HAMAP" id="MF_01894">
    <property type="entry name" value="Smc_prok"/>
    <property type="match status" value="1"/>
</dbReference>
<dbReference type="Gene3D" id="3.40.50.300">
    <property type="entry name" value="P-loop containing nucleotide triphosphate hydrolases"/>
    <property type="match status" value="2"/>
</dbReference>
<dbReference type="InterPro" id="IPR011890">
    <property type="entry name" value="SMC_prok"/>
</dbReference>
<reference evidence="9 10" key="1">
    <citation type="submission" date="2018-05" db="EMBL/GenBank/DDBJ databases">
        <authorList>
            <person name="Goeker M."/>
            <person name="Huntemann M."/>
            <person name="Clum A."/>
            <person name="Pillay M."/>
            <person name="Palaniappan K."/>
            <person name="Varghese N."/>
            <person name="Mikhailova N."/>
            <person name="Stamatis D."/>
            <person name="Reddy T."/>
            <person name="Daum C."/>
            <person name="Shapiro N."/>
            <person name="Ivanova N."/>
            <person name="Kyrpides N."/>
            <person name="Woyke T."/>
        </authorList>
    </citation>
    <scope>NUCLEOTIDE SEQUENCE [LARGE SCALE GENOMIC DNA]</scope>
    <source>
        <strain evidence="9 10">DSM 26524</strain>
    </source>
</reference>
<comment type="similarity">
    <text evidence="7">Belongs to the SMC family.</text>
</comment>
<evidence type="ECO:0000256" key="4">
    <source>
        <dbReference type="ARBA" id="ARBA00022840"/>
    </source>
</evidence>
<dbReference type="InterPro" id="IPR024704">
    <property type="entry name" value="SMC"/>
</dbReference>
<proteinExistence type="inferred from homology"/>
<feature type="coiled-coil region" evidence="7">
    <location>
        <begin position="227"/>
        <end position="485"/>
    </location>
</feature>
<name>A0AB73T574_9FIRM</name>
<evidence type="ECO:0000259" key="8">
    <source>
        <dbReference type="SMART" id="SM00968"/>
    </source>
</evidence>
<gene>
    <name evidence="7" type="primary">smc</name>
    <name evidence="9" type="ORF">C7383_105329</name>
</gene>
<dbReference type="SMART" id="SM00968">
    <property type="entry name" value="SMC_hinge"/>
    <property type="match status" value="1"/>
</dbReference>
<protein>
    <recommendedName>
        <fullName evidence="7">Chromosome partition protein Smc</fullName>
    </recommendedName>
</protein>
<dbReference type="SUPFAM" id="SSF52540">
    <property type="entry name" value="P-loop containing nucleoside triphosphate hydrolases"/>
    <property type="match status" value="2"/>
</dbReference>
<dbReference type="GO" id="GO:0005737">
    <property type="term" value="C:cytoplasm"/>
    <property type="evidence" value="ECO:0007669"/>
    <property type="project" value="UniProtKB-SubCell"/>
</dbReference>
<keyword evidence="6 7" id="KW-0238">DNA-binding</keyword>
<evidence type="ECO:0000313" key="10">
    <source>
        <dbReference type="Proteomes" id="UP000245412"/>
    </source>
</evidence>
<dbReference type="PANTHER" id="PTHR43977">
    <property type="entry name" value="STRUCTURAL MAINTENANCE OF CHROMOSOMES PROTEIN 3"/>
    <property type="match status" value="1"/>
</dbReference>
<dbReference type="InterPro" id="IPR010935">
    <property type="entry name" value="SMC_hinge"/>
</dbReference>
<dbReference type="SUPFAM" id="SSF75553">
    <property type="entry name" value="Smc hinge domain"/>
    <property type="match status" value="1"/>
</dbReference>
<dbReference type="InterPro" id="IPR027417">
    <property type="entry name" value="P-loop_NTPase"/>
</dbReference>
<dbReference type="GO" id="GO:0030261">
    <property type="term" value="P:chromosome condensation"/>
    <property type="evidence" value="ECO:0007669"/>
    <property type="project" value="InterPro"/>
</dbReference>
<dbReference type="RefSeq" id="WP_109626338.1">
    <property type="nucleotide sequence ID" value="NZ_JANKBI010000003.1"/>
</dbReference>
<evidence type="ECO:0000256" key="7">
    <source>
        <dbReference type="HAMAP-Rule" id="MF_01894"/>
    </source>
</evidence>
<comment type="domain">
    <text evidence="7">Contains large globular domains required for ATP hydrolysis at each terminus and a third globular domain forming a flexible hinge near the middle of the molecule. These domains are separated by coiled-coil structures.</text>
</comment>
<dbReference type="Proteomes" id="UP000245412">
    <property type="component" value="Unassembled WGS sequence"/>
</dbReference>
<dbReference type="NCBIfam" id="TIGR02168">
    <property type="entry name" value="SMC_prok_B"/>
    <property type="match status" value="1"/>
</dbReference>
<dbReference type="PIRSF" id="PIRSF005719">
    <property type="entry name" value="SMC"/>
    <property type="match status" value="1"/>
</dbReference>
<keyword evidence="4 7" id="KW-0067">ATP-binding</keyword>
<dbReference type="InterPro" id="IPR036277">
    <property type="entry name" value="SMC_hinge_sf"/>
</dbReference>
<feature type="binding site" evidence="7">
    <location>
        <begin position="32"/>
        <end position="39"/>
    </location>
    <ligand>
        <name>ATP</name>
        <dbReference type="ChEBI" id="CHEBI:30616"/>
    </ligand>
</feature>
<feature type="coiled-coil region" evidence="7">
    <location>
        <begin position="167"/>
        <end position="201"/>
    </location>
</feature>
<dbReference type="FunFam" id="3.40.50.300:FF:000984">
    <property type="entry name" value="Chromosome partition protein Smc"/>
    <property type="match status" value="1"/>
</dbReference>
<organism evidence="9 10">
    <name type="scientific">Murimonas intestini</name>
    <dbReference type="NCBI Taxonomy" id="1337051"/>
    <lineage>
        <taxon>Bacteria</taxon>
        <taxon>Bacillati</taxon>
        <taxon>Bacillota</taxon>
        <taxon>Clostridia</taxon>
        <taxon>Lachnospirales</taxon>
        <taxon>Lachnospiraceae</taxon>
        <taxon>Murimonas</taxon>
    </lineage>
</organism>
<dbReference type="Pfam" id="PF06470">
    <property type="entry name" value="SMC_hinge"/>
    <property type="match status" value="1"/>
</dbReference>
<dbReference type="GO" id="GO:0006260">
    <property type="term" value="P:DNA replication"/>
    <property type="evidence" value="ECO:0007669"/>
    <property type="project" value="UniProtKB-UniRule"/>
</dbReference>
<dbReference type="GO" id="GO:0003677">
    <property type="term" value="F:DNA binding"/>
    <property type="evidence" value="ECO:0007669"/>
    <property type="project" value="UniProtKB-UniRule"/>
</dbReference>
<sequence length="1186" mass="134778">MYLKSLEVQGFKSFANKIVFKFHNGITGIVGPNGSGKSNVGDAVRWVLGEQSAKQLRGASMQDVIFSGTENRKPLGFASVAITLDNSDHQLPVEYQEVTVTRRVYRSGESEYLINGAACRLKDVNELFYDTGIGKEGYSIIGQGQIEKILSGKPEERRELFDEAAGIVKFKRRKATAQKKLEDEKQNLVRVNDILSELTKQLGPLERQAETARIYLKKKEQLKSLDVNMFLLDMDQIKQQLAGAEEKYSAAQEQLAATRQEYEGTKEKYDELEDKLEALAGRIEDEKERANKNELLKQQLEGQINVLTEQINTAEQNKVRLAARAGSIKKDLEEKEAQKEASMEEARGLKAELEKARAEEAVSMEEGDALTVEIDSLKEQIESAKSGIISLMNQRSAAKVRMQRYDTMLEQIQIRKAELSQKILRLRSEEMDQEESLQDLKREYDEVTAEIDSLCDRNDGYETELSDLQEKLNELNRNLDAGQQAYHRESSRLESLKNITERYDGYGNSIRRVMEQKSREPGLLGVVADIIKVEKSYEIAIETALGGSIQNIVTEDEETAKRMIDFLKRNKYGRATFLPLTSIGNKNGFTQNRALTEKGVIGLASSLSVTEQKYAGLNQYLLGRTVVVDNIDNAIALARKYQHSLRIVTLEGESLSPGGSMTGGAFKNSSNLLGRRREIEELQENVALLRKEMEQAQQEIGRVRNKRNDLRTKIVDLNEALKKKYIQQNTAKLAVSQMESRRQETSAGYEQLKKESREIENQVVDIAQQQDEIKEELDVFLEQERELQESIGERQKVLEEKRQLRMVSNQNTERLHLQLANVSQKEGFIRQNLERIKKEMDRLGGELQENEREGAQISQETVKKQSDIAEIQKTISAAVDQEGTARSLMEELLKEKETMNQSHKDFFNKREELSEQISLLDKESFRLNTQKEKLEEGKATHINYMWEEYELTPSAAAELKNEEYTNQAQLKKDINTLKAEIRALGNVNVNAIDDFRELSERHEFLSTQHDDLIKAEQALMEIIEELDAGMRSQFSEKFAQIQREFDKAFKELFGGGKGTLELVEDEDILEAGIRIVSQPPGKKLQNMMQLSGGEKALTAIALLFAIQNLKPSPFCLLDEIEAALDESNVGRYANYLHKLTKNTQFIIITHRRGTMSVADRLYGITMQEKGISALVSVNLIEDDLDK</sequence>
<evidence type="ECO:0000256" key="1">
    <source>
        <dbReference type="ARBA" id="ARBA00004496"/>
    </source>
</evidence>
<dbReference type="Gene3D" id="3.30.70.1620">
    <property type="match status" value="1"/>
</dbReference>
<evidence type="ECO:0000256" key="2">
    <source>
        <dbReference type="ARBA" id="ARBA00022490"/>
    </source>
</evidence>
<keyword evidence="3 7" id="KW-0547">Nucleotide-binding</keyword>
<comment type="caution">
    <text evidence="9">The sequence shown here is derived from an EMBL/GenBank/DDBJ whole genome shotgun (WGS) entry which is preliminary data.</text>
</comment>
<evidence type="ECO:0000313" key="9">
    <source>
        <dbReference type="EMBL" id="PWJ76291.1"/>
    </source>
</evidence>
<feature type="coiled-coil region" evidence="7">
    <location>
        <begin position="672"/>
        <end position="790"/>
    </location>
</feature>
<feature type="domain" description="SMC hinge" evidence="8">
    <location>
        <begin position="521"/>
        <end position="638"/>
    </location>
</feature>
<dbReference type="CDD" id="cd03278">
    <property type="entry name" value="ABC_SMC_barmotin"/>
    <property type="match status" value="2"/>
</dbReference>
<dbReference type="FunFam" id="3.40.50.300:FF:000901">
    <property type="entry name" value="Chromosome partition protein Smc"/>
    <property type="match status" value="1"/>
</dbReference>
<dbReference type="Pfam" id="PF02463">
    <property type="entry name" value="SMC_N"/>
    <property type="match status" value="1"/>
</dbReference>
<keyword evidence="10" id="KW-1185">Reference proteome</keyword>
<evidence type="ECO:0000256" key="3">
    <source>
        <dbReference type="ARBA" id="ARBA00022741"/>
    </source>
</evidence>
<comment type="subunit">
    <text evidence="7">Homodimer.</text>
</comment>
<dbReference type="Gene3D" id="1.20.1060.20">
    <property type="match status" value="1"/>
</dbReference>
<dbReference type="EMBL" id="QGGY01000005">
    <property type="protein sequence ID" value="PWJ76291.1"/>
    <property type="molecule type" value="Genomic_DNA"/>
</dbReference>
<evidence type="ECO:0000256" key="6">
    <source>
        <dbReference type="ARBA" id="ARBA00023125"/>
    </source>
</evidence>
<evidence type="ECO:0000256" key="5">
    <source>
        <dbReference type="ARBA" id="ARBA00023054"/>
    </source>
</evidence>
<dbReference type="AlphaFoldDB" id="A0AB73T574"/>
<dbReference type="GO" id="GO:0016887">
    <property type="term" value="F:ATP hydrolysis activity"/>
    <property type="evidence" value="ECO:0007669"/>
    <property type="project" value="InterPro"/>
</dbReference>
<dbReference type="GO" id="GO:0007059">
    <property type="term" value="P:chromosome segregation"/>
    <property type="evidence" value="ECO:0007669"/>
    <property type="project" value="UniProtKB-UniRule"/>
</dbReference>
<comment type="subcellular location">
    <subcellularLocation>
        <location evidence="1 7">Cytoplasm</location>
    </subcellularLocation>
</comment>
<dbReference type="GO" id="GO:0005694">
    <property type="term" value="C:chromosome"/>
    <property type="evidence" value="ECO:0007669"/>
    <property type="project" value="InterPro"/>
</dbReference>
<dbReference type="GO" id="GO:0007062">
    <property type="term" value="P:sister chromatid cohesion"/>
    <property type="evidence" value="ECO:0007669"/>
    <property type="project" value="InterPro"/>
</dbReference>
<dbReference type="InterPro" id="IPR003395">
    <property type="entry name" value="RecF/RecN/SMC_N"/>
</dbReference>
<keyword evidence="2 7" id="KW-0963">Cytoplasm</keyword>
<accession>A0AB73T574</accession>
<dbReference type="GO" id="GO:0005524">
    <property type="term" value="F:ATP binding"/>
    <property type="evidence" value="ECO:0007669"/>
    <property type="project" value="UniProtKB-UniRule"/>
</dbReference>